<dbReference type="PROSITE" id="PS01302">
    <property type="entry name" value="UPF0758"/>
    <property type="match status" value="1"/>
</dbReference>
<evidence type="ECO:0000256" key="2">
    <source>
        <dbReference type="ARBA" id="ARBA00022670"/>
    </source>
</evidence>
<keyword evidence="5" id="KW-0862">Zinc</keyword>
<dbReference type="PANTHER" id="PTHR30471:SF3">
    <property type="entry name" value="UPF0758 PROTEIN YEES-RELATED"/>
    <property type="match status" value="1"/>
</dbReference>
<accession>A0A429Y449</accession>
<dbReference type="NCBIfam" id="TIGR00608">
    <property type="entry name" value="radc"/>
    <property type="match status" value="1"/>
</dbReference>
<dbReference type="GO" id="GO:0008237">
    <property type="term" value="F:metallopeptidase activity"/>
    <property type="evidence" value="ECO:0007669"/>
    <property type="project" value="UniProtKB-KW"/>
</dbReference>
<evidence type="ECO:0000313" key="10">
    <source>
        <dbReference type="Proteomes" id="UP000287156"/>
    </source>
</evidence>
<evidence type="ECO:0000256" key="7">
    <source>
        <dbReference type="RuleBase" id="RU003797"/>
    </source>
</evidence>
<feature type="domain" description="MPN" evidence="8">
    <location>
        <begin position="87"/>
        <end position="208"/>
    </location>
</feature>
<keyword evidence="3" id="KW-0479">Metal-binding</keyword>
<evidence type="ECO:0000259" key="8">
    <source>
        <dbReference type="PROSITE" id="PS50249"/>
    </source>
</evidence>
<dbReference type="Pfam" id="PF04002">
    <property type="entry name" value="RadC"/>
    <property type="match status" value="1"/>
</dbReference>
<dbReference type="AlphaFoldDB" id="A0A429Y449"/>
<evidence type="ECO:0000313" key="9">
    <source>
        <dbReference type="EMBL" id="RST76168.1"/>
    </source>
</evidence>
<dbReference type="Gene3D" id="3.40.140.10">
    <property type="entry name" value="Cytidine Deaminase, domain 2"/>
    <property type="match status" value="1"/>
</dbReference>
<comment type="caution">
    <text evidence="9">The sequence shown here is derived from an EMBL/GenBank/DDBJ whole genome shotgun (WGS) entry which is preliminary data.</text>
</comment>
<dbReference type="SUPFAM" id="SSF102712">
    <property type="entry name" value="JAB1/MPN domain"/>
    <property type="match status" value="1"/>
</dbReference>
<reference evidence="9" key="1">
    <citation type="submission" date="2018-12" db="EMBL/GenBank/DDBJ databases">
        <authorList>
            <person name="Sun L."/>
            <person name="Chen Z."/>
        </authorList>
    </citation>
    <scope>NUCLEOTIDE SEQUENCE [LARGE SCALE GENOMIC DNA]</scope>
    <source>
        <strain evidence="9">3-2-2</strain>
    </source>
</reference>
<evidence type="ECO:0000256" key="1">
    <source>
        <dbReference type="ARBA" id="ARBA00010243"/>
    </source>
</evidence>
<organism evidence="9 10">
    <name type="scientific">Siminovitchia acidinfaciens</name>
    <dbReference type="NCBI Taxonomy" id="2321395"/>
    <lineage>
        <taxon>Bacteria</taxon>
        <taxon>Bacillati</taxon>
        <taxon>Bacillota</taxon>
        <taxon>Bacilli</taxon>
        <taxon>Bacillales</taxon>
        <taxon>Bacillaceae</taxon>
        <taxon>Siminovitchia</taxon>
    </lineage>
</organism>
<evidence type="ECO:0000256" key="3">
    <source>
        <dbReference type="ARBA" id="ARBA00022723"/>
    </source>
</evidence>
<dbReference type="CDD" id="cd08071">
    <property type="entry name" value="MPN_DUF2466"/>
    <property type="match status" value="1"/>
</dbReference>
<dbReference type="InterPro" id="IPR020891">
    <property type="entry name" value="UPF0758_CS"/>
</dbReference>
<keyword evidence="10" id="KW-1185">Reference proteome</keyword>
<dbReference type="OrthoDB" id="9804482at2"/>
<keyword evidence="2" id="KW-0645">Protease</keyword>
<dbReference type="GO" id="GO:0046872">
    <property type="term" value="F:metal ion binding"/>
    <property type="evidence" value="ECO:0007669"/>
    <property type="project" value="UniProtKB-KW"/>
</dbReference>
<proteinExistence type="inferred from homology"/>
<dbReference type="Proteomes" id="UP000287156">
    <property type="component" value="Unassembled WGS sequence"/>
</dbReference>
<dbReference type="InterPro" id="IPR037518">
    <property type="entry name" value="MPN"/>
</dbReference>
<gene>
    <name evidence="9" type="primary">radC</name>
    <name evidence="9" type="ORF">D4T97_005130</name>
</gene>
<dbReference type="PROSITE" id="PS50249">
    <property type="entry name" value="MPN"/>
    <property type="match status" value="1"/>
</dbReference>
<evidence type="ECO:0000256" key="5">
    <source>
        <dbReference type="ARBA" id="ARBA00022833"/>
    </source>
</evidence>
<dbReference type="GO" id="GO:0006508">
    <property type="term" value="P:proteolysis"/>
    <property type="evidence" value="ECO:0007669"/>
    <property type="project" value="UniProtKB-KW"/>
</dbReference>
<evidence type="ECO:0000256" key="4">
    <source>
        <dbReference type="ARBA" id="ARBA00022801"/>
    </source>
</evidence>
<name>A0A429Y449_9BACI</name>
<sequence>MFSLDQIRKRVEFYAEGAETSELLRLIFPRTEMEKLRLLDNLTYLELVNLKKKDFMSMGFSIVTADKLEKMMLFFKRLRYSEARMEYIRSPEEAYHFFSFLDTRLVEEFWVCFLNTNGKVVKKKQLFIGCLNSTVVHPREVFREAVKLPCSSILVVHNHPSGSPVPSEEDIEITNRLKEGGRILGIECADHIIIGRNEYTSMKELGYL</sequence>
<dbReference type="InterPro" id="IPR001405">
    <property type="entry name" value="UPF0758"/>
</dbReference>
<dbReference type="EMBL" id="QYTV02000002">
    <property type="protein sequence ID" value="RST76168.1"/>
    <property type="molecule type" value="Genomic_DNA"/>
</dbReference>
<dbReference type="InterPro" id="IPR025657">
    <property type="entry name" value="RadC_JAB"/>
</dbReference>
<dbReference type="PANTHER" id="PTHR30471">
    <property type="entry name" value="DNA REPAIR PROTEIN RADC"/>
    <property type="match status" value="1"/>
</dbReference>
<protein>
    <submittedName>
        <fullName evidence="9">DNA repair protein RadC</fullName>
    </submittedName>
</protein>
<keyword evidence="6" id="KW-0482">Metalloprotease</keyword>
<evidence type="ECO:0000256" key="6">
    <source>
        <dbReference type="ARBA" id="ARBA00023049"/>
    </source>
</evidence>
<comment type="similarity">
    <text evidence="1 7">Belongs to the UPF0758 family.</text>
</comment>
<keyword evidence="4" id="KW-0378">Hydrolase</keyword>
<dbReference type="RefSeq" id="WP_126048394.1">
    <property type="nucleotide sequence ID" value="NZ_QYTV02000002.1"/>
</dbReference>